<evidence type="ECO:0000313" key="1">
    <source>
        <dbReference type="EMBL" id="WMT07277.1"/>
    </source>
</evidence>
<accession>A0AAF0T1J9</accession>
<name>A0AAF0T1J9_9EURY</name>
<dbReference type="AlphaFoldDB" id="A0AAF0T1J9"/>
<protein>
    <submittedName>
        <fullName evidence="1">Uncharacterized protein</fullName>
    </submittedName>
</protein>
<gene>
    <name evidence="1" type="ORF">NP511_18040</name>
</gene>
<dbReference type="Proteomes" id="UP001224926">
    <property type="component" value="Chromosome"/>
</dbReference>
<sequence length="96" mass="10592">MSDQPALEYETAVRNAKKYLDNPKTELFVFGAAQTTGTAKTMIARDLNGEIDEDVYLTVTAAIVARLADATDTSLEEIGENILTRANRMELRQDVP</sequence>
<reference evidence="1 2" key="1">
    <citation type="submission" date="2022-07" db="EMBL/GenBank/DDBJ databases">
        <title>Two temperate virus in Haloterrigena jeotgali A29.</title>
        <authorList>
            <person name="Deng X."/>
        </authorList>
    </citation>
    <scope>NUCLEOTIDE SEQUENCE [LARGE SCALE GENOMIC DNA]</scope>
    <source>
        <strain evidence="1 2">A29</strain>
    </source>
</reference>
<dbReference type="GeneID" id="39864366"/>
<proteinExistence type="predicted"/>
<dbReference type="GeneID" id="84215883"/>
<keyword evidence="2" id="KW-1185">Reference proteome</keyword>
<dbReference type="RefSeq" id="WP_049966559.1">
    <property type="nucleotide sequence ID" value="NZ_CP101873.1"/>
</dbReference>
<dbReference type="EMBL" id="CP101873">
    <property type="protein sequence ID" value="WMT07277.1"/>
    <property type="molecule type" value="Genomic_DNA"/>
</dbReference>
<evidence type="ECO:0000313" key="2">
    <source>
        <dbReference type="Proteomes" id="UP001224926"/>
    </source>
</evidence>
<organism evidence="1 2">
    <name type="scientific">Natrinema thermotolerans</name>
    <dbReference type="NCBI Taxonomy" id="121872"/>
    <lineage>
        <taxon>Archaea</taxon>
        <taxon>Methanobacteriati</taxon>
        <taxon>Methanobacteriota</taxon>
        <taxon>Stenosarchaea group</taxon>
        <taxon>Halobacteria</taxon>
        <taxon>Halobacteriales</taxon>
        <taxon>Natrialbaceae</taxon>
        <taxon>Natrinema</taxon>
    </lineage>
</organism>